<feature type="region of interest" description="Disordered" evidence="6">
    <location>
        <begin position="1096"/>
        <end position="1116"/>
    </location>
</feature>
<dbReference type="PANTHER" id="PTHR35807">
    <property type="entry name" value="TRANSCRIPTIONAL REGULATOR REDD-RELATED"/>
    <property type="match status" value="1"/>
</dbReference>
<name>A0A6N4V3R3_9MYCO</name>
<evidence type="ECO:0000256" key="5">
    <source>
        <dbReference type="PROSITE-ProRule" id="PRU01091"/>
    </source>
</evidence>
<dbReference type="Gene3D" id="1.25.40.10">
    <property type="entry name" value="Tetratricopeptide repeat domain"/>
    <property type="match status" value="1"/>
</dbReference>
<dbReference type="InterPro" id="IPR036388">
    <property type="entry name" value="WH-like_DNA-bd_sf"/>
</dbReference>
<organism evidence="8 9">
    <name type="scientific">Mycolicibacterium poriferae</name>
    <dbReference type="NCBI Taxonomy" id="39694"/>
    <lineage>
        <taxon>Bacteria</taxon>
        <taxon>Bacillati</taxon>
        <taxon>Actinomycetota</taxon>
        <taxon>Actinomycetes</taxon>
        <taxon>Mycobacteriales</taxon>
        <taxon>Mycobacteriaceae</taxon>
        <taxon>Mycolicibacterium</taxon>
    </lineage>
</organism>
<keyword evidence="9" id="KW-1185">Reference proteome</keyword>
<dbReference type="GO" id="GO:0003677">
    <property type="term" value="F:DNA binding"/>
    <property type="evidence" value="ECO:0007669"/>
    <property type="project" value="UniProtKB-UniRule"/>
</dbReference>
<feature type="DNA-binding region" description="OmpR/PhoB-type" evidence="5">
    <location>
        <begin position="4"/>
        <end position="113"/>
    </location>
</feature>
<dbReference type="InterPro" id="IPR011990">
    <property type="entry name" value="TPR-like_helical_dom_sf"/>
</dbReference>
<keyword evidence="2" id="KW-0805">Transcription regulation</keyword>
<evidence type="ECO:0000313" key="9">
    <source>
        <dbReference type="Proteomes" id="UP000466785"/>
    </source>
</evidence>
<dbReference type="EMBL" id="AP022570">
    <property type="protein sequence ID" value="BBX49444.1"/>
    <property type="molecule type" value="Genomic_DNA"/>
</dbReference>
<dbReference type="GO" id="GO:0006355">
    <property type="term" value="P:regulation of DNA-templated transcription"/>
    <property type="evidence" value="ECO:0007669"/>
    <property type="project" value="InterPro"/>
</dbReference>
<dbReference type="GO" id="GO:0000160">
    <property type="term" value="P:phosphorelay signal transduction system"/>
    <property type="evidence" value="ECO:0007669"/>
    <property type="project" value="InterPro"/>
</dbReference>
<evidence type="ECO:0000256" key="1">
    <source>
        <dbReference type="ARBA" id="ARBA00005820"/>
    </source>
</evidence>
<sequence>MVRRRVPAYSGSAMTEILITLFGPLTVRVAGEVVDLRGPQPRAVLARLAVAAGEVVSADRIIDDIWATDPPPKALGGLQVHISNLRRLLEPGRAKRTPARVLVSSPPGYALRLPVDAVDAWRFQALVRDAATSDVPQSRAESLRAALDCWSGSVLPEFCDTDWAATEAARLARIRAAAVEQYAAIGLDLGWEARVIPELERHLTEDPLSEEGARLLALALYRVGRQRDALAQLRAIRDRLADELGIDPGPALRTLEAKILEQSDDLFDRPRPPAPPTVIETPRRHTEFPAPVSRHRATLIGRSAEVQRITAAAATALTAGLRTIWLGAEPGAGKTTLTEVIGERLGLDGWTVARGRCPEVDGAPPAWAWSEVVQALGHPAPNCESAFELANAVADRLRRVTADGPLLVVLDDLHRADGATLQLLRGFAHDLADRPIVVLAAHRSTEAGPELSATWAALAAVTAERVDLGGLSRDGVAALVRELAPDSTIADDAGVLDRLIERTNGNPLFVSEFARLLASEGRAAASAAVPAGVREVLRRRLSRLPGSARTVLQQAAVLGRELDVELLVRIARHGEDDVLDGLEAAVLAGLLDEPGPGRVRFTHALVRDTLYEDTPALRRARWHAAALAELRDTPDFDVAALAHHALAAATPVTAADAAELASAAAEQALSLNSAAEATALADAAVRMIDLAQNGIPLESQVRLLVLLTRAAALAGDATRARSARARAVQLAADSGDDPLLVNALTAFRAPISWTVSALAPDHTDVREPLRRKLAEPDGVDPVTRVWLMVALIFEIENDAAAYGMDEVIDVSAQALEIARASGDPVAVCAALNARAYLSTGPDLAQERESLAAELLAVSTAHGLLGYEALAHWFLFMFASARTDLPEAIREADLAVERSTSGQVAALVVVVEVYQAVLCVLAGDLDNAARRYRRLAGQMAETGMSSATEAAIVFELVLAFARGDMSGLADAMIAVHELYPDAMNEALVLCLLDAGRAEEARTWWQSRAPVRRNYYWLARMALLARAAIRMGDLEQCEQVYRELTPWAGRMAGIDSGSVTFGTVDEALALLADALGRPRDEVARHRAGAEAVRARVAAALSPRSPAPSAGTPAGTAPA</sequence>
<accession>A0A6N4V3R3</accession>
<evidence type="ECO:0000259" key="7">
    <source>
        <dbReference type="PROSITE" id="PS51755"/>
    </source>
</evidence>
<proteinExistence type="inferred from homology"/>
<dbReference type="Pfam" id="PF13191">
    <property type="entry name" value="AAA_16"/>
    <property type="match status" value="1"/>
</dbReference>
<evidence type="ECO:0000313" key="8">
    <source>
        <dbReference type="EMBL" id="BBX49444.1"/>
    </source>
</evidence>
<evidence type="ECO:0000256" key="6">
    <source>
        <dbReference type="SAM" id="MobiDB-lite"/>
    </source>
</evidence>
<feature type="domain" description="OmpR/PhoB-type" evidence="7">
    <location>
        <begin position="4"/>
        <end position="113"/>
    </location>
</feature>
<dbReference type="Pfam" id="PF00486">
    <property type="entry name" value="Trans_reg_C"/>
    <property type="match status" value="1"/>
</dbReference>
<dbReference type="InterPro" id="IPR005158">
    <property type="entry name" value="BTAD"/>
</dbReference>
<dbReference type="InterPro" id="IPR001867">
    <property type="entry name" value="OmpR/PhoB-type_DNA-bd"/>
</dbReference>
<evidence type="ECO:0000256" key="2">
    <source>
        <dbReference type="ARBA" id="ARBA00023015"/>
    </source>
</evidence>
<comment type="similarity">
    <text evidence="1">Belongs to the AfsR/DnrI/RedD regulatory family.</text>
</comment>
<dbReference type="Gene3D" id="1.10.10.10">
    <property type="entry name" value="Winged helix-like DNA-binding domain superfamily/Winged helix DNA-binding domain"/>
    <property type="match status" value="1"/>
</dbReference>
<dbReference type="SUPFAM" id="SSF52540">
    <property type="entry name" value="P-loop containing nucleoside triphosphate hydrolases"/>
    <property type="match status" value="1"/>
</dbReference>
<dbReference type="SUPFAM" id="SSF48452">
    <property type="entry name" value="TPR-like"/>
    <property type="match status" value="1"/>
</dbReference>
<evidence type="ECO:0000256" key="3">
    <source>
        <dbReference type="ARBA" id="ARBA00023125"/>
    </source>
</evidence>
<evidence type="ECO:0000256" key="4">
    <source>
        <dbReference type="ARBA" id="ARBA00023163"/>
    </source>
</evidence>
<dbReference type="CDD" id="cd15831">
    <property type="entry name" value="BTAD"/>
    <property type="match status" value="1"/>
</dbReference>
<dbReference type="SUPFAM" id="SSF46894">
    <property type="entry name" value="C-terminal effector domain of the bipartite response regulators"/>
    <property type="match status" value="1"/>
</dbReference>
<dbReference type="Gene3D" id="3.40.50.300">
    <property type="entry name" value="P-loop containing nucleotide triphosphate hydrolases"/>
    <property type="match status" value="1"/>
</dbReference>
<gene>
    <name evidence="8" type="ORF">MPOR_04700</name>
</gene>
<dbReference type="Proteomes" id="UP000466785">
    <property type="component" value="Chromosome"/>
</dbReference>
<dbReference type="Pfam" id="PF03704">
    <property type="entry name" value="BTAD"/>
    <property type="match status" value="1"/>
</dbReference>
<dbReference type="InterPro" id="IPR041664">
    <property type="entry name" value="AAA_16"/>
</dbReference>
<dbReference type="SMART" id="SM00862">
    <property type="entry name" value="Trans_reg_C"/>
    <property type="match status" value="1"/>
</dbReference>
<keyword evidence="3 5" id="KW-0238">DNA-binding</keyword>
<protein>
    <recommendedName>
        <fullName evidence="7">OmpR/PhoB-type domain-containing protein</fullName>
    </recommendedName>
</protein>
<dbReference type="InterPro" id="IPR027417">
    <property type="entry name" value="P-loop_NTPase"/>
</dbReference>
<dbReference type="PROSITE" id="PS51755">
    <property type="entry name" value="OMPR_PHOB"/>
    <property type="match status" value="1"/>
</dbReference>
<dbReference type="AlphaFoldDB" id="A0A6N4V3R3"/>
<dbReference type="InterPro" id="IPR051677">
    <property type="entry name" value="AfsR-DnrI-RedD_regulator"/>
</dbReference>
<dbReference type="KEGG" id="mpof:MPOR_04700"/>
<dbReference type="SMART" id="SM01043">
    <property type="entry name" value="BTAD"/>
    <property type="match status" value="1"/>
</dbReference>
<dbReference type="PANTHER" id="PTHR35807:SF1">
    <property type="entry name" value="TRANSCRIPTIONAL REGULATOR REDD"/>
    <property type="match status" value="1"/>
</dbReference>
<keyword evidence="4" id="KW-0804">Transcription</keyword>
<dbReference type="InterPro" id="IPR016032">
    <property type="entry name" value="Sig_transdc_resp-reg_C-effctor"/>
</dbReference>
<reference evidence="8 9" key="1">
    <citation type="journal article" date="2019" name="Emerg. Microbes Infect.">
        <title>Comprehensive subspecies identification of 175 nontuberculous mycobacteria species based on 7547 genomic profiles.</title>
        <authorList>
            <person name="Matsumoto Y."/>
            <person name="Kinjo T."/>
            <person name="Motooka D."/>
            <person name="Nabeya D."/>
            <person name="Jung N."/>
            <person name="Uechi K."/>
            <person name="Horii T."/>
            <person name="Iida T."/>
            <person name="Fujita J."/>
            <person name="Nakamura S."/>
        </authorList>
    </citation>
    <scope>NUCLEOTIDE SEQUENCE [LARGE SCALE GENOMIC DNA]</scope>
    <source>
        <strain evidence="8 9">JCM 12603</strain>
    </source>
</reference>